<feature type="region of interest" description="Disordered" evidence="2">
    <location>
        <begin position="294"/>
        <end position="398"/>
    </location>
</feature>
<feature type="compositionally biased region" description="Low complexity" evidence="2">
    <location>
        <begin position="663"/>
        <end position="673"/>
    </location>
</feature>
<dbReference type="InterPro" id="IPR036864">
    <property type="entry name" value="Zn2-C6_fun-type_DNA-bd_sf"/>
</dbReference>
<feature type="region of interest" description="Disordered" evidence="2">
    <location>
        <begin position="1"/>
        <end position="212"/>
    </location>
</feature>
<keyword evidence="5" id="KW-1185">Reference proteome</keyword>
<feature type="compositionally biased region" description="Pro residues" evidence="2">
    <location>
        <begin position="81"/>
        <end position="91"/>
    </location>
</feature>
<proteinExistence type="predicted"/>
<dbReference type="SUPFAM" id="SSF57701">
    <property type="entry name" value="Zn2/Cys6 DNA-binding domain"/>
    <property type="match status" value="1"/>
</dbReference>
<evidence type="ECO:0000256" key="2">
    <source>
        <dbReference type="SAM" id="MobiDB-lite"/>
    </source>
</evidence>
<protein>
    <recommendedName>
        <fullName evidence="3">Zn(2)-C6 fungal-type domain-containing protein</fullName>
    </recommendedName>
</protein>
<feature type="compositionally biased region" description="Polar residues" evidence="2">
    <location>
        <begin position="468"/>
        <end position="479"/>
    </location>
</feature>
<feature type="region of interest" description="Disordered" evidence="2">
    <location>
        <begin position="451"/>
        <end position="510"/>
    </location>
</feature>
<feature type="compositionally biased region" description="Basic and acidic residues" evidence="2">
    <location>
        <begin position="456"/>
        <end position="467"/>
    </location>
</feature>
<dbReference type="InterPro" id="IPR053181">
    <property type="entry name" value="EcdB-like_regulator"/>
</dbReference>
<evidence type="ECO:0000313" key="5">
    <source>
        <dbReference type="Proteomes" id="UP000701801"/>
    </source>
</evidence>
<dbReference type="Pfam" id="PF00172">
    <property type="entry name" value="Zn_clus"/>
    <property type="match status" value="1"/>
</dbReference>
<dbReference type="Proteomes" id="UP000701801">
    <property type="component" value="Unassembled WGS sequence"/>
</dbReference>
<dbReference type="GO" id="GO:0008270">
    <property type="term" value="F:zinc ion binding"/>
    <property type="evidence" value="ECO:0007669"/>
    <property type="project" value="InterPro"/>
</dbReference>
<feature type="region of interest" description="Disordered" evidence="2">
    <location>
        <begin position="641"/>
        <end position="695"/>
    </location>
</feature>
<dbReference type="PANTHER" id="PTHR47785:SF4">
    <property type="entry name" value="ZN(II)2CYS6 TRANSCRIPTION FACTOR (EUROFUNG)"/>
    <property type="match status" value="1"/>
</dbReference>
<name>A0A9N9LGY5_9HELO</name>
<dbReference type="SMART" id="SM00066">
    <property type="entry name" value="GAL4"/>
    <property type="match status" value="1"/>
</dbReference>
<dbReference type="EMBL" id="CAJVRM010000130">
    <property type="protein sequence ID" value="CAG8975245.1"/>
    <property type="molecule type" value="Genomic_DNA"/>
</dbReference>
<accession>A0A9N9LGY5</accession>
<feature type="domain" description="Zn(2)-C6 fungal-type" evidence="3">
    <location>
        <begin position="217"/>
        <end position="247"/>
    </location>
</feature>
<feature type="compositionally biased region" description="Basic and acidic residues" evidence="2">
    <location>
        <begin position="54"/>
        <end position="71"/>
    </location>
</feature>
<feature type="region of interest" description="Disordered" evidence="2">
    <location>
        <begin position="578"/>
        <end position="609"/>
    </location>
</feature>
<evidence type="ECO:0000256" key="1">
    <source>
        <dbReference type="ARBA" id="ARBA00023242"/>
    </source>
</evidence>
<comment type="caution">
    <text evidence="4">The sequence shown here is derived from an EMBL/GenBank/DDBJ whole genome shotgun (WGS) entry which is preliminary data.</text>
</comment>
<dbReference type="PROSITE" id="PS00463">
    <property type="entry name" value="ZN2_CY6_FUNGAL_1"/>
    <property type="match status" value="1"/>
</dbReference>
<dbReference type="CDD" id="cd00067">
    <property type="entry name" value="GAL4"/>
    <property type="match status" value="1"/>
</dbReference>
<dbReference type="PROSITE" id="PS50048">
    <property type="entry name" value="ZN2_CY6_FUNGAL_2"/>
    <property type="match status" value="1"/>
</dbReference>
<dbReference type="OrthoDB" id="5244761at2759"/>
<keyword evidence="1" id="KW-0539">Nucleus</keyword>
<organism evidence="4 5">
    <name type="scientific">Hymenoscyphus albidus</name>
    <dbReference type="NCBI Taxonomy" id="595503"/>
    <lineage>
        <taxon>Eukaryota</taxon>
        <taxon>Fungi</taxon>
        <taxon>Dikarya</taxon>
        <taxon>Ascomycota</taxon>
        <taxon>Pezizomycotina</taxon>
        <taxon>Leotiomycetes</taxon>
        <taxon>Helotiales</taxon>
        <taxon>Helotiaceae</taxon>
        <taxon>Hymenoscyphus</taxon>
    </lineage>
</organism>
<evidence type="ECO:0000313" key="4">
    <source>
        <dbReference type="EMBL" id="CAG8975245.1"/>
    </source>
</evidence>
<dbReference type="AlphaFoldDB" id="A0A9N9LGY5"/>
<dbReference type="PANTHER" id="PTHR47785">
    <property type="entry name" value="ZN(II)2CYS6 TRANSCRIPTION FACTOR (EUROFUNG)-RELATED-RELATED"/>
    <property type="match status" value="1"/>
</dbReference>
<dbReference type="InterPro" id="IPR001138">
    <property type="entry name" value="Zn2Cys6_DnaBD"/>
</dbReference>
<dbReference type="GO" id="GO:0000981">
    <property type="term" value="F:DNA-binding transcription factor activity, RNA polymerase II-specific"/>
    <property type="evidence" value="ECO:0007669"/>
    <property type="project" value="InterPro"/>
</dbReference>
<dbReference type="Gene3D" id="4.10.240.10">
    <property type="entry name" value="Zn(2)-C6 fungal-type DNA-binding domain"/>
    <property type="match status" value="1"/>
</dbReference>
<reference evidence="4" key="1">
    <citation type="submission" date="2021-07" db="EMBL/GenBank/DDBJ databases">
        <authorList>
            <person name="Durling M."/>
        </authorList>
    </citation>
    <scope>NUCLEOTIDE SEQUENCE</scope>
</reference>
<feature type="compositionally biased region" description="Basic and acidic residues" evidence="2">
    <location>
        <begin position="600"/>
        <end position="609"/>
    </location>
</feature>
<sequence length="1122" mass="123114">MMDIVGPDQKRPRLSGPPPGQWQSSTEGSRHLPHPASAPYHTSPFSRPEPQYPIDRRPSGHSDHPQYEHQRPNSGPTHGYHPPPPPPPPFGAPQREPTMVKRDPSDEPPSQYRPSSTGTPTEKGVNTPILHDAPRVGGYPHPLPPFAHHEQQHPSYRPAPASFPPPQSPMTATEPYSHQHFAGPPPAPRDVPYSVSYPAASTAQSAKRPKAQRAAQACDSCRTLKGKCDEGRPGCSSCREKGIECRYRDPPPKQQDKAQGEIIDTLSRIETYILGMQKEMLEMQKVQANILSRQSNGESQAPLKRENQESAPSLVDTNIYMRRPESDPQVLMSESPHTSTPGNFQHRDSSSQLQQRDGPSIMHLLDAENPPLSPRADEEEEEEGGDPGPPKAPSIPVNHTTGAARLLLVPSIKELCRGIIETTRIKNEKYPIIQEEKRGLLRLYGRGEGIDAPPGYDRDPLIDHGSDHSNAGDTSSDVSSPAGEEWGQIGGLTPPGNPPPEFQRGNINFEGMPDFSRETVISLVESYKKNINTMHPILVPSRLDVLIENFLKSTPESQAKPKQVSSLVAGFATSVSAGFVGSRNPESPGHKRKRSPGLGDHPEVHTPWDIKPGHPYRSISSALVLLVLALGAVSKHKGAIPDVVTEREPDGSWSNSPTMRNGIPQSPIQSSPSLSTPMGMPSPQDTDRAQPRSRRTSIEGAYTTRMNGGTKAKNLDVIPGLFYFALATDIIGNQLGGNSLQHVHVNILAGLYHGQLARVMESHAYIHEACRGLQVILRPKLDRFTASKKQCTVVPAKDNPLVIAFWTCLQLESDIVAELPCPHSGILTYEEDMPSPNLGVMQQDGFDPIVVESYSAQLFLRKHLNLLHNMFYKPETDSQFPSVYAGKEPKHFPTIEACQESLNNIPGFAPTMAWKENDPPATDILGARLRAKYYGAQVITYRHFVLRILDINHASKAQSKDNHKKPWAGEMSNEFKSGVPVPAANEDHIDKKALEYSEFCIKALIQSTKAFHGLGDPGKDRLIVTNIWGTAHAQWGNMLTLQAAYNDPILCKFVNEAELKDLLEKTMSMLKLVAQRSSALWKDYLILSHTGRHLGLLGPGPGPSANVSFSSGTPADTVMGGR</sequence>
<gene>
    <name evidence="4" type="ORF">HYALB_00007945</name>
</gene>
<evidence type="ECO:0000259" key="3">
    <source>
        <dbReference type="PROSITE" id="PS50048"/>
    </source>
</evidence>